<dbReference type="RefSeq" id="XP_046058137.1">
    <property type="nucleotide sequence ID" value="XM_046208370.1"/>
</dbReference>
<keyword evidence="2" id="KW-1185">Reference proteome</keyword>
<comment type="caution">
    <text evidence="1">The sequence shown here is derived from an EMBL/GenBank/DDBJ whole genome shotgun (WGS) entry which is preliminary data.</text>
</comment>
<protein>
    <submittedName>
        <fullName evidence="1">Uncharacterized protein</fullName>
    </submittedName>
</protein>
<gene>
    <name evidence="1" type="ORF">OGAPHI_007020</name>
</gene>
<evidence type="ECO:0000313" key="2">
    <source>
        <dbReference type="Proteomes" id="UP000769157"/>
    </source>
</evidence>
<sequence>MRAINFDPNKIKRELADAQTTEAESPTLVVTRAASMFPDPIKLASLVDEATERANGTIYNSDTKLERADWVASASVPK</sequence>
<dbReference type="GeneID" id="70238984"/>
<dbReference type="Proteomes" id="UP000769157">
    <property type="component" value="Unassembled WGS sequence"/>
</dbReference>
<name>A0A9P8NWN6_9ASCO</name>
<evidence type="ECO:0000313" key="1">
    <source>
        <dbReference type="EMBL" id="KAH3660434.1"/>
    </source>
</evidence>
<proteinExistence type="predicted"/>
<dbReference type="EMBL" id="JAEUBE010000504">
    <property type="protein sequence ID" value="KAH3660434.1"/>
    <property type="molecule type" value="Genomic_DNA"/>
</dbReference>
<reference evidence="1" key="1">
    <citation type="journal article" date="2021" name="Open Biol.">
        <title>Shared evolutionary footprints suggest mitochondrial oxidative damage underlies multiple complex I losses in fungi.</title>
        <authorList>
            <person name="Schikora-Tamarit M.A."/>
            <person name="Marcet-Houben M."/>
            <person name="Nosek J."/>
            <person name="Gabaldon T."/>
        </authorList>
    </citation>
    <scope>NUCLEOTIDE SEQUENCE</scope>
    <source>
        <strain evidence="1">CBS6075</strain>
    </source>
</reference>
<reference evidence="1" key="2">
    <citation type="submission" date="2021-01" db="EMBL/GenBank/DDBJ databases">
        <authorList>
            <person name="Schikora-Tamarit M.A."/>
        </authorList>
    </citation>
    <scope>NUCLEOTIDE SEQUENCE</scope>
    <source>
        <strain evidence="1">CBS6075</strain>
    </source>
</reference>
<accession>A0A9P8NWN6</accession>
<dbReference type="AlphaFoldDB" id="A0A9P8NWN6"/>
<organism evidence="1 2">
    <name type="scientific">Ogataea philodendri</name>
    <dbReference type="NCBI Taxonomy" id="1378263"/>
    <lineage>
        <taxon>Eukaryota</taxon>
        <taxon>Fungi</taxon>
        <taxon>Dikarya</taxon>
        <taxon>Ascomycota</taxon>
        <taxon>Saccharomycotina</taxon>
        <taxon>Pichiomycetes</taxon>
        <taxon>Pichiales</taxon>
        <taxon>Pichiaceae</taxon>
        <taxon>Ogataea</taxon>
    </lineage>
</organism>